<dbReference type="PANTHER" id="PTHR12224">
    <property type="entry name" value="BETA-1,4-MANNOSYL-GLYCOPROTEIN BETA-1,4-N-ACETYLGLUCOSAMINYL-TRANSFERASE"/>
    <property type="match status" value="1"/>
</dbReference>
<organism evidence="1 2">
    <name type="scientific">Somion occarium</name>
    <dbReference type="NCBI Taxonomy" id="3059160"/>
    <lineage>
        <taxon>Eukaryota</taxon>
        <taxon>Fungi</taxon>
        <taxon>Dikarya</taxon>
        <taxon>Basidiomycota</taxon>
        <taxon>Agaricomycotina</taxon>
        <taxon>Agaricomycetes</taxon>
        <taxon>Polyporales</taxon>
        <taxon>Cerrenaceae</taxon>
        <taxon>Somion</taxon>
    </lineage>
</organism>
<keyword evidence="2" id="KW-1185">Reference proteome</keyword>
<sequence>MLLPRRWVLLFAGSLSFLLFFSVFSYRYQIHNAISYVSRPLWDHPDGPTQFITHYYTEGLPFDEATCNLHGWHLRNSDRPPVWDAVLFSSELDLLEIRLHELDAVVDKFFILESNRTFTGNPKPLYFAENQSRFSTFLHKIVYRQLPSDDADPNPWTIEALHRDTLTQMINSELSSPHSQPLVIFADVDEIPSAHSIRLLQTCDAPSPLHLQLRNFVYSFEWPLGLNSWRAQVHKWVKANSRYMHSKSGDVALADAGWHCSFCFRTLDEFVLKMKGYSHSDRIGGDVSLLSHERIQRVICEGKDIFNMLPEAYSYKDLLAWMTPEPSKSVIGVPLYVLRNPDKFKFLLPDGCLRES</sequence>
<gene>
    <name evidence="1" type="ORF">GFSPODELE1_LOCUS1502</name>
</gene>
<name>A0ABP1CR04_9APHY</name>
<proteinExistence type="predicted"/>
<protein>
    <recommendedName>
        <fullName evidence="3">Beta-1,4-mannosyl-glycoprotein beta-1,4-N-acetylglucosaminyltransferase</fullName>
    </recommendedName>
</protein>
<evidence type="ECO:0008006" key="3">
    <source>
        <dbReference type="Google" id="ProtNLM"/>
    </source>
</evidence>
<evidence type="ECO:0000313" key="2">
    <source>
        <dbReference type="Proteomes" id="UP001497453"/>
    </source>
</evidence>
<reference evidence="2" key="1">
    <citation type="submission" date="2024-04" db="EMBL/GenBank/DDBJ databases">
        <authorList>
            <person name="Shaw F."/>
            <person name="Minotto A."/>
        </authorList>
    </citation>
    <scope>NUCLEOTIDE SEQUENCE [LARGE SCALE GENOMIC DNA]</scope>
</reference>
<dbReference type="PANTHER" id="PTHR12224:SF0">
    <property type="entry name" value="BETA-1,4-MANNOSYL-GLYCOPROTEIN 4-BETA-N-ACETYLGLUCOSAMINYLTRANSFERASE"/>
    <property type="match status" value="1"/>
</dbReference>
<dbReference type="Proteomes" id="UP001497453">
    <property type="component" value="Chromosome 1"/>
</dbReference>
<dbReference type="Pfam" id="PF04724">
    <property type="entry name" value="Glyco_transf_17"/>
    <property type="match status" value="1"/>
</dbReference>
<dbReference type="EMBL" id="OZ037944">
    <property type="protein sequence ID" value="CAL1697133.1"/>
    <property type="molecule type" value="Genomic_DNA"/>
</dbReference>
<dbReference type="InterPro" id="IPR006813">
    <property type="entry name" value="Glyco_trans_17"/>
</dbReference>
<accession>A0ABP1CR04</accession>
<evidence type="ECO:0000313" key="1">
    <source>
        <dbReference type="EMBL" id="CAL1697133.1"/>
    </source>
</evidence>